<accession>A0AAW1X0J4</accession>
<dbReference type="Proteomes" id="UP001457282">
    <property type="component" value="Unassembled WGS sequence"/>
</dbReference>
<feature type="compositionally biased region" description="Low complexity" evidence="1">
    <location>
        <begin position="29"/>
        <end position="58"/>
    </location>
</feature>
<protein>
    <submittedName>
        <fullName evidence="3">Uncharacterized protein</fullName>
    </submittedName>
</protein>
<dbReference type="AlphaFoldDB" id="A0AAW1X0J4"/>
<feature type="signal peptide" evidence="2">
    <location>
        <begin position="1"/>
        <end position="19"/>
    </location>
</feature>
<organism evidence="3 4">
    <name type="scientific">Rubus argutus</name>
    <name type="common">Southern blackberry</name>
    <dbReference type="NCBI Taxonomy" id="59490"/>
    <lineage>
        <taxon>Eukaryota</taxon>
        <taxon>Viridiplantae</taxon>
        <taxon>Streptophyta</taxon>
        <taxon>Embryophyta</taxon>
        <taxon>Tracheophyta</taxon>
        <taxon>Spermatophyta</taxon>
        <taxon>Magnoliopsida</taxon>
        <taxon>eudicotyledons</taxon>
        <taxon>Gunneridae</taxon>
        <taxon>Pentapetalae</taxon>
        <taxon>rosids</taxon>
        <taxon>fabids</taxon>
        <taxon>Rosales</taxon>
        <taxon>Rosaceae</taxon>
        <taxon>Rosoideae</taxon>
        <taxon>Rosoideae incertae sedis</taxon>
        <taxon>Rubus</taxon>
    </lineage>
</organism>
<evidence type="ECO:0000256" key="2">
    <source>
        <dbReference type="SAM" id="SignalP"/>
    </source>
</evidence>
<evidence type="ECO:0000313" key="4">
    <source>
        <dbReference type="Proteomes" id="UP001457282"/>
    </source>
</evidence>
<evidence type="ECO:0000256" key="1">
    <source>
        <dbReference type="SAM" id="MobiDB-lite"/>
    </source>
</evidence>
<sequence>MTGGSWPVVLLAFITGVEVVPGGDAPKGSSTPKVEVETTSSSSSSLGGDSSDADLSPSTCNIHMESMFPNVGFTSGEDLVPLASISREGSSATVYIEANQPVVSVGPDFEFFKQQATQNMDGISDVCVEIP</sequence>
<keyword evidence="2" id="KW-0732">Signal</keyword>
<proteinExistence type="predicted"/>
<keyword evidence="4" id="KW-1185">Reference proteome</keyword>
<name>A0AAW1X0J4_RUBAR</name>
<reference evidence="3 4" key="1">
    <citation type="journal article" date="2023" name="G3 (Bethesda)">
        <title>A chromosome-length genome assembly and annotation of blackberry (Rubus argutus, cv. 'Hillquist').</title>
        <authorList>
            <person name="Bruna T."/>
            <person name="Aryal R."/>
            <person name="Dudchenko O."/>
            <person name="Sargent D.J."/>
            <person name="Mead D."/>
            <person name="Buti M."/>
            <person name="Cavallini A."/>
            <person name="Hytonen T."/>
            <person name="Andres J."/>
            <person name="Pham M."/>
            <person name="Weisz D."/>
            <person name="Mascagni F."/>
            <person name="Usai G."/>
            <person name="Natali L."/>
            <person name="Bassil N."/>
            <person name="Fernandez G.E."/>
            <person name="Lomsadze A."/>
            <person name="Armour M."/>
            <person name="Olukolu B."/>
            <person name="Poorten T."/>
            <person name="Britton C."/>
            <person name="Davik J."/>
            <person name="Ashrafi H."/>
            <person name="Aiden E.L."/>
            <person name="Borodovsky M."/>
            <person name="Worthington M."/>
        </authorList>
    </citation>
    <scope>NUCLEOTIDE SEQUENCE [LARGE SCALE GENOMIC DNA]</scope>
    <source>
        <strain evidence="3">PI 553951</strain>
    </source>
</reference>
<evidence type="ECO:0000313" key="3">
    <source>
        <dbReference type="EMBL" id="KAK9929534.1"/>
    </source>
</evidence>
<feature type="region of interest" description="Disordered" evidence="1">
    <location>
        <begin position="22"/>
        <end position="60"/>
    </location>
</feature>
<feature type="chain" id="PRO_5043318206" evidence="2">
    <location>
        <begin position="20"/>
        <end position="131"/>
    </location>
</feature>
<comment type="caution">
    <text evidence="3">The sequence shown here is derived from an EMBL/GenBank/DDBJ whole genome shotgun (WGS) entry which is preliminary data.</text>
</comment>
<dbReference type="EMBL" id="JBEDUW010000005">
    <property type="protein sequence ID" value="KAK9929534.1"/>
    <property type="molecule type" value="Genomic_DNA"/>
</dbReference>
<gene>
    <name evidence="3" type="ORF">M0R45_026630</name>
</gene>